<accession>A0A2Y8ZNN7</accession>
<dbReference type="AlphaFoldDB" id="A0A2Y8ZNN7"/>
<keyword evidence="2" id="KW-1185">Reference proteome</keyword>
<dbReference type="RefSeq" id="WP_109684118.1">
    <property type="nucleotide sequence ID" value="NZ_QGDN01000001.1"/>
</dbReference>
<name>A0A2Y8ZNN7_9MICO</name>
<sequence>MGLLDDAKEKLEEAKDKVEEFIHEHKDDAEGAVDKAGDFVDDKTGGKYADKVDQAQSFAKEQVDKLDGPN</sequence>
<dbReference type="Pfam" id="PF14013">
    <property type="entry name" value="MT0933_antitox"/>
    <property type="match status" value="1"/>
</dbReference>
<dbReference type="Proteomes" id="UP000250028">
    <property type="component" value="Unassembled WGS sequence"/>
</dbReference>
<protein>
    <submittedName>
        <fullName evidence="1">MT0933-like antitoxin protein</fullName>
    </submittedName>
</protein>
<gene>
    <name evidence="1" type="ORF">SAMN04489750_0694</name>
</gene>
<evidence type="ECO:0000313" key="1">
    <source>
        <dbReference type="EMBL" id="SSA33414.1"/>
    </source>
</evidence>
<reference evidence="2" key="1">
    <citation type="submission" date="2016-10" db="EMBL/GenBank/DDBJ databases">
        <authorList>
            <person name="Varghese N."/>
            <person name="Submissions S."/>
        </authorList>
    </citation>
    <scope>NUCLEOTIDE SEQUENCE [LARGE SCALE GENOMIC DNA]</scope>
    <source>
        <strain evidence="2">DSM 22951</strain>
    </source>
</reference>
<dbReference type="EMBL" id="UESZ01000001">
    <property type="protein sequence ID" value="SSA33414.1"/>
    <property type="molecule type" value="Genomic_DNA"/>
</dbReference>
<dbReference type="OrthoDB" id="5125103at2"/>
<proteinExistence type="predicted"/>
<organism evidence="1 2">
    <name type="scientific">Branchiibius hedensis</name>
    <dbReference type="NCBI Taxonomy" id="672460"/>
    <lineage>
        <taxon>Bacteria</taxon>
        <taxon>Bacillati</taxon>
        <taxon>Actinomycetota</taxon>
        <taxon>Actinomycetes</taxon>
        <taxon>Micrococcales</taxon>
        <taxon>Dermacoccaceae</taxon>
        <taxon>Branchiibius</taxon>
    </lineage>
</organism>
<dbReference type="InterPro" id="IPR028037">
    <property type="entry name" value="Antitoxin_Rv0909/MT0933"/>
</dbReference>
<evidence type="ECO:0000313" key="2">
    <source>
        <dbReference type="Proteomes" id="UP000250028"/>
    </source>
</evidence>